<dbReference type="PANTHER" id="PTHR11692">
    <property type="entry name" value="BIFUNCTIONAL PURINE BIOSYNTHESIS PROTEIN PURH"/>
    <property type="match status" value="1"/>
</dbReference>
<dbReference type="Gene3D" id="1.10.287.440">
    <property type="match status" value="1"/>
</dbReference>
<dbReference type="InterPro" id="IPR024051">
    <property type="entry name" value="AICAR_Tfase_dup_dom_sf"/>
</dbReference>
<evidence type="ECO:0000313" key="2">
    <source>
        <dbReference type="Proteomes" id="UP000480151"/>
    </source>
</evidence>
<dbReference type="SMART" id="SM00798">
    <property type="entry name" value="AICARFT_IMPCHas"/>
    <property type="match status" value="1"/>
</dbReference>
<dbReference type="EMBL" id="JAAKGU010000008">
    <property type="protein sequence ID" value="NGM84174.1"/>
    <property type="molecule type" value="Genomic_DNA"/>
</dbReference>
<organism evidence="1 2">
    <name type="scientific">Paenibacillus apii</name>
    <dbReference type="NCBI Taxonomy" id="1850370"/>
    <lineage>
        <taxon>Bacteria</taxon>
        <taxon>Bacillati</taxon>
        <taxon>Bacillota</taxon>
        <taxon>Bacilli</taxon>
        <taxon>Bacillales</taxon>
        <taxon>Paenibacillaceae</taxon>
        <taxon>Paenibacillus</taxon>
    </lineage>
</organism>
<dbReference type="InterPro" id="IPR002695">
    <property type="entry name" value="PurH-like"/>
</dbReference>
<keyword evidence="1" id="KW-0808">Transferase</keyword>
<sequence>MEIALRYGMNPHQNKAKIYSKGTLPIKILNGDASYINILDALNAFQLVRELRRCIGQPSAASFKHVSPAGAAVYSPLSESLVKSYFVEGLELSPLATAYARARGADRMSSFGDCAAFSDRVDVTVANLLKKEVSDIIVAPGYDEDALTLLKKKKNGKYLIIEINSDYIPDLIETRSVFGITMEQERNDIEISEELFKNIVTTQQIIPDNAKRDLLVALITLKYTQSNSVCFALDGQTIGIGAGQQSRIHCTRLAAGKADNWWLRLHPIVHQMDFCAGISRTEVNNAIDGWINEDFTPAEEKQWTQYFNAVPDRLTKTEKQNWLRGLKEVSYVSDAFLPFRDNIDRAAQSGVRYLVQTGNSLRDDQVIEAANEYGMVMAYSGIRLFHH</sequence>
<dbReference type="Gene3D" id="3.40.140.20">
    <property type="match status" value="2"/>
</dbReference>
<evidence type="ECO:0000313" key="1">
    <source>
        <dbReference type="EMBL" id="NGM84174.1"/>
    </source>
</evidence>
<dbReference type="NCBIfam" id="NF005492">
    <property type="entry name" value="PRK07106.1"/>
    <property type="match status" value="1"/>
</dbReference>
<comment type="caution">
    <text evidence="1">The sequence shown here is derived from an EMBL/GenBank/DDBJ whole genome shotgun (WGS) entry which is preliminary data.</text>
</comment>
<dbReference type="InterPro" id="IPR024050">
    <property type="entry name" value="AICAR_Tfase_insert_dom_sf"/>
</dbReference>
<dbReference type="AlphaFoldDB" id="A0A6M1PNZ0"/>
<dbReference type="PANTHER" id="PTHR11692:SF0">
    <property type="entry name" value="BIFUNCTIONAL PURINE BIOSYNTHESIS PROTEIN ATIC"/>
    <property type="match status" value="1"/>
</dbReference>
<accession>A0A6M1PNZ0</accession>
<dbReference type="EC" id="2.1.2.3" evidence="1"/>
<dbReference type="GO" id="GO:0003937">
    <property type="term" value="F:IMP cyclohydrolase activity"/>
    <property type="evidence" value="ECO:0007669"/>
    <property type="project" value="InterPro"/>
</dbReference>
<dbReference type="Proteomes" id="UP000480151">
    <property type="component" value="Unassembled WGS sequence"/>
</dbReference>
<keyword evidence="2" id="KW-1185">Reference proteome</keyword>
<reference evidence="1 2" key="1">
    <citation type="submission" date="2020-02" db="EMBL/GenBank/DDBJ databases">
        <authorList>
            <person name="Gao J."/>
            <person name="Sun J."/>
        </authorList>
    </citation>
    <scope>NUCLEOTIDE SEQUENCE [LARGE SCALE GENOMIC DNA]</scope>
    <source>
        <strain evidence="1 2">7124</strain>
    </source>
</reference>
<dbReference type="GO" id="GO:0004643">
    <property type="term" value="F:phosphoribosylaminoimidazolecarboxamide formyltransferase activity"/>
    <property type="evidence" value="ECO:0007669"/>
    <property type="project" value="UniProtKB-EC"/>
</dbReference>
<name>A0A6M1PNZ0_9BACL</name>
<dbReference type="InterPro" id="IPR016193">
    <property type="entry name" value="Cytidine_deaminase-like"/>
</dbReference>
<dbReference type="RefSeq" id="WP_165100552.1">
    <property type="nucleotide sequence ID" value="NZ_JAAKGU010000008.1"/>
</dbReference>
<gene>
    <name evidence="1" type="ORF">G5B47_17300</name>
</gene>
<dbReference type="Pfam" id="PF01808">
    <property type="entry name" value="AICARFT_IMPCHas"/>
    <property type="match status" value="1"/>
</dbReference>
<dbReference type="FunFam" id="3.40.140.20:FF:000003">
    <property type="entry name" value="Bifunctional purine biosynthesis protein"/>
    <property type="match status" value="1"/>
</dbReference>
<dbReference type="SUPFAM" id="SSF53927">
    <property type="entry name" value="Cytidine deaminase-like"/>
    <property type="match status" value="1"/>
</dbReference>
<proteinExistence type="predicted"/>
<protein>
    <submittedName>
        <fullName evidence="1">Phosphoribosylaminoimidazolecarboxamide formyltransferase</fullName>
        <ecNumber evidence="1">2.1.2.3</ecNumber>
    </submittedName>
</protein>
<dbReference type="GO" id="GO:0006189">
    <property type="term" value="P:'de novo' IMP biosynthetic process"/>
    <property type="evidence" value="ECO:0007669"/>
    <property type="project" value="TreeGrafter"/>
</dbReference>
<dbReference type="GO" id="GO:0005829">
    <property type="term" value="C:cytosol"/>
    <property type="evidence" value="ECO:0007669"/>
    <property type="project" value="TreeGrafter"/>
</dbReference>